<accession>A0ABS4XF85</accession>
<organism evidence="2 3">
    <name type="scientific">Paeniglutamicibacter kerguelensis</name>
    <dbReference type="NCBI Taxonomy" id="254788"/>
    <lineage>
        <taxon>Bacteria</taxon>
        <taxon>Bacillati</taxon>
        <taxon>Actinomycetota</taxon>
        <taxon>Actinomycetes</taxon>
        <taxon>Micrococcales</taxon>
        <taxon>Micrococcaceae</taxon>
        <taxon>Paeniglutamicibacter</taxon>
    </lineage>
</organism>
<evidence type="ECO:0000256" key="1">
    <source>
        <dbReference type="SAM" id="Phobius"/>
    </source>
</evidence>
<evidence type="ECO:0000313" key="2">
    <source>
        <dbReference type="EMBL" id="MBP2387126.1"/>
    </source>
</evidence>
<name>A0ABS4XF85_9MICC</name>
<sequence length="66" mass="7388">MKETSEEVDGSGSELDLAGFEAERDRVCTYFAEREGKRQPGQLTNVEYIFVGVLLVVTFALVLVFQ</sequence>
<keyword evidence="1" id="KW-1133">Transmembrane helix</keyword>
<feature type="transmembrane region" description="Helical" evidence="1">
    <location>
        <begin position="48"/>
        <end position="65"/>
    </location>
</feature>
<keyword evidence="1" id="KW-0812">Transmembrane</keyword>
<reference evidence="2 3" key="1">
    <citation type="submission" date="2021-03" db="EMBL/GenBank/DDBJ databases">
        <title>Sequencing the genomes of 1000 actinobacteria strains.</title>
        <authorList>
            <person name="Klenk H.-P."/>
        </authorList>
    </citation>
    <scope>NUCLEOTIDE SEQUENCE [LARGE SCALE GENOMIC DNA]</scope>
    <source>
        <strain evidence="2 3">DSM 15797</strain>
    </source>
</reference>
<keyword evidence="3" id="KW-1185">Reference proteome</keyword>
<comment type="caution">
    <text evidence="2">The sequence shown here is derived from an EMBL/GenBank/DDBJ whole genome shotgun (WGS) entry which is preliminary data.</text>
</comment>
<dbReference type="Proteomes" id="UP001296993">
    <property type="component" value="Unassembled WGS sequence"/>
</dbReference>
<keyword evidence="1" id="KW-0472">Membrane</keyword>
<evidence type="ECO:0000313" key="3">
    <source>
        <dbReference type="Proteomes" id="UP001296993"/>
    </source>
</evidence>
<protein>
    <submittedName>
        <fullName evidence="2">Uncharacterized protein</fullName>
    </submittedName>
</protein>
<dbReference type="RefSeq" id="WP_209999105.1">
    <property type="nucleotide sequence ID" value="NZ_BAAAJY010000005.1"/>
</dbReference>
<gene>
    <name evidence="2" type="ORF">JOF47_002637</name>
</gene>
<proteinExistence type="predicted"/>
<dbReference type="EMBL" id="JAGIOF010000001">
    <property type="protein sequence ID" value="MBP2387126.1"/>
    <property type="molecule type" value="Genomic_DNA"/>
</dbReference>